<dbReference type="EMBL" id="CP098502">
    <property type="protein sequence ID" value="UTI65861.1"/>
    <property type="molecule type" value="Genomic_DNA"/>
</dbReference>
<name>A0ABY5DW23_9ACTN</name>
<gene>
    <name evidence="2" type="ORF">NBH00_06495</name>
</gene>
<reference evidence="2 3" key="1">
    <citation type="submission" date="2022-06" db="EMBL/GenBank/DDBJ databases">
        <title>Paraconexibacter antarcticus.</title>
        <authorList>
            <person name="Kim C.S."/>
        </authorList>
    </citation>
    <scope>NUCLEOTIDE SEQUENCE [LARGE SCALE GENOMIC DNA]</scope>
    <source>
        <strain evidence="2 3">02-257</strain>
    </source>
</reference>
<dbReference type="RefSeq" id="WP_254572539.1">
    <property type="nucleotide sequence ID" value="NZ_CP098502.1"/>
</dbReference>
<accession>A0ABY5DW23</accession>
<protein>
    <submittedName>
        <fullName evidence="2">Uncharacterized protein</fullName>
    </submittedName>
</protein>
<feature type="region of interest" description="Disordered" evidence="1">
    <location>
        <begin position="136"/>
        <end position="166"/>
    </location>
</feature>
<evidence type="ECO:0000256" key="1">
    <source>
        <dbReference type="SAM" id="MobiDB-lite"/>
    </source>
</evidence>
<evidence type="ECO:0000313" key="2">
    <source>
        <dbReference type="EMBL" id="UTI65861.1"/>
    </source>
</evidence>
<dbReference type="Proteomes" id="UP001056035">
    <property type="component" value="Chromosome"/>
</dbReference>
<proteinExistence type="predicted"/>
<evidence type="ECO:0000313" key="3">
    <source>
        <dbReference type="Proteomes" id="UP001056035"/>
    </source>
</evidence>
<keyword evidence="3" id="KW-1185">Reference proteome</keyword>
<sequence length="166" mass="17136">MNSLVALVVLPPRLALRTLDDLHSLAGSAERALDLLERLDTRATRIEGEIDKLLVLGETLEGRAAQITAMGDRLAGLGDQLVAEAKGAQAVGEEVARRGAEIAAALPLLQRALDLGEPLEGAIERAGRIVDRLPGGRRITSATRTPGGVGGTGSGTTARPGSRPGP</sequence>
<organism evidence="2 3">
    <name type="scientific">Paraconexibacter antarcticus</name>
    <dbReference type="NCBI Taxonomy" id="2949664"/>
    <lineage>
        <taxon>Bacteria</taxon>
        <taxon>Bacillati</taxon>
        <taxon>Actinomycetota</taxon>
        <taxon>Thermoleophilia</taxon>
        <taxon>Solirubrobacterales</taxon>
        <taxon>Paraconexibacteraceae</taxon>
        <taxon>Paraconexibacter</taxon>
    </lineage>
</organism>